<name>A0A2X2L890_SPHMU</name>
<organism evidence="1 2">
    <name type="scientific">Sphingobacterium multivorum</name>
    <dbReference type="NCBI Taxonomy" id="28454"/>
    <lineage>
        <taxon>Bacteria</taxon>
        <taxon>Pseudomonadati</taxon>
        <taxon>Bacteroidota</taxon>
        <taxon>Sphingobacteriia</taxon>
        <taxon>Sphingobacteriales</taxon>
        <taxon>Sphingobacteriaceae</taxon>
        <taxon>Sphingobacterium</taxon>
    </lineage>
</organism>
<evidence type="ECO:0000313" key="1">
    <source>
        <dbReference type="EMBL" id="SPZ85460.1"/>
    </source>
</evidence>
<protein>
    <submittedName>
        <fullName evidence="1">Uncharacterized protein with a von Willebrand factor type A (VWA) domain</fullName>
    </submittedName>
</protein>
<reference evidence="1 2" key="1">
    <citation type="submission" date="2018-06" db="EMBL/GenBank/DDBJ databases">
        <authorList>
            <consortium name="Pathogen Informatics"/>
            <person name="Doyle S."/>
        </authorList>
    </citation>
    <scope>NUCLEOTIDE SEQUENCE [LARGE SCALE GENOMIC DNA]</scope>
    <source>
        <strain evidence="1 2">NCTC11343</strain>
    </source>
</reference>
<dbReference type="AlphaFoldDB" id="A0A2X2L890"/>
<evidence type="ECO:0000313" key="2">
    <source>
        <dbReference type="Proteomes" id="UP000251241"/>
    </source>
</evidence>
<dbReference type="Proteomes" id="UP000251241">
    <property type="component" value="Unassembled WGS sequence"/>
</dbReference>
<sequence>MKSTKRRKGFLFKQYEGPFQTPFDKLFDIFKELITHTSGDFDEAIDWLRQLDKEFKLTTPAYTIDDFVADLKDKGYIREKVEFGGEGGVDITSKLEKALRQHALDQIFGKMRKGKSGNHKTNHQGGVTKIWAISETISTEIAWRK</sequence>
<accession>A0A2X2L890</accession>
<gene>
    <name evidence="1" type="ORF">NCTC11343_02022</name>
</gene>
<proteinExistence type="predicted"/>
<dbReference type="RefSeq" id="WP_370445078.1">
    <property type="nucleotide sequence ID" value="NZ_UAUU01000008.1"/>
</dbReference>
<dbReference type="EMBL" id="UAUU01000008">
    <property type="protein sequence ID" value="SPZ85460.1"/>
    <property type="molecule type" value="Genomic_DNA"/>
</dbReference>